<evidence type="ECO:0000256" key="4">
    <source>
        <dbReference type="ARBA" id="ARBA00022669"/>
    </source>
</evidence>
<keyword evidence="9 12" id="KW-0326">Glycosidase</keyword>
<dbReference type="PROSITE" id="PS00026">
    <property type="entry name" value="CHIT_BIND_I_1"/>
    <property type="match status" value="1"/>
</dbReference>
<dbReference type="Pfam" id="PF00704">
    <property type="entry name" value="Glyco_hydro_18"/>
    <property type="match status" value="1"/>
</dbReference>
<feature type="domain" description="Chitin-binding type-1" evidence="13">
    <location>
        <begin position="109"/>
        <end position="152"/>
    </location>
</feature>
<dbReference type="InterPro" id="IPR050314">
    <property type="entry name" value="Glycosyl_Hydrlase_18"/>
</dbReference>
<feature type="disulfide bond" evidence="11">
    <location>
        <begin position="102"/>
        <end position="106"/>
    </location>
</feature>
<sequence length="1162" mass="125484">MVVLRLFWRKAAARFSALLFCILFARVLFFRSDNIDEAKSKILTPRFIDVDSIEVRDVEFVNSSLIRRDDFQCGPGNPCSNGACCGGSGYCGYGPTYCGDTCISNCNAVAECGQYASPAGKTCPLNTCCSQYGFCGTTSDFCGMGCQSNCVLNPSPPAGGSSTSILQNKVVGYYESWSARKSCHQVGPTDLPLDALTHVNYAFAYIDPSTYNIVTMDGSTPSSSFQDTANIKSIKPDLMVFVSVGGWTFSDNGTVTQPLYGEIAADAGKRQTFANNVVHFMKQYGFDGLDIDWEYPGAPDRGGNTEDTANYVLLIQTLRETFDASGGKFGLTFTAPTSYWYLRWFDLPNMIQYADWINLMSYDLHGVWDSTDPIGSIVQGHTNLSEIQLAVELFWRVNVPPAKIVMGFGFYGRSFTLSSSSCTSPGCPFNGASNPGPCTATGGILGYYEILDILNNDASITPVHDVASAVNYFTWDNNQWISYDDEVTFGQKIEWANTVGLGGAMIWASDLDDDRYTAHSALLGKTIQSNPSLQLLDKALSNPQAVIQDLAGDTGQNCFAYKGKCVNLNDNNAMAKACGSGFTPVGWDDAGCGKKNCHCGKPICCPTNQAPQNCIWRGDKTGNGASSDCSGQCNAGEINIQGIASSWGGGFTNDGNTNKCGRGYKVFCCPDPVASQITQGCYYASCRASCRSEFTSVFSKAGGCWIGSRQYCCPNPRELTDCHWVTKTGGGVSGDCSNARCSPTELEVDRDTCGDGNVCCDWGRKQAACCTVQKAPPSPATCSANLCHLISGLCTNDGNPGSAISKRDLVHRGIDPKLHSEILNKRGGQSTYNAYFNGYLLVIIAVIYPEISRLYTLPNSNQVIRQEFRLIPGYCIGPAIQQLPVGPGTNPPGLTGSQTEHPLDRQIAARFIEAAAMGLLRNRYQPNPYIASVNNYNLNHYWDHPFSQLGNAPAVGSARGAQPVTANDRLMEAFGSDDWPQPLMPTDAQLNGPKGNLMNLAAPIGLSEIAELARTAARTGTAQDADNLLQSVRIGFALFEYLNNNNFTARFNLVRNQVRTQLGIIESAFAANGVPVTGLQAWWDVFLPDYLSQIENWAQSWTSEAIAEAARPFQTQAGSLLPNANQIINTLAQWDTQTNDGVSLVFGPNYGGIIPMPQPSGG</sequence>
<dbReference type="SMART" id="SM00270">
    <property type="entry name" value="ChtBD1"/>
    <property type="match status" value="2"/>
</dbReference>
<evidence type="ECO:0000256" key="3">
    <source>
        <dbReference type="ARBA" id="ARBA00012729"/>
    </source>
</evidence>
<comment type="caution">
    <text evidence="11">Lacks conserved residue(s) required for the propagation of feature annotation.</text>
</comment>
<feature type="disulfide bond" evidence="11">
    <location>
        <begin position="79"/>
        <end position="91"/>
    </location>
</feature>
<keyword evidence="10" id="KW-0624">Polysaccharide degradation</keyword>
<dbReference type="EMBL" id="KV745492">
    <property type="protein sequence ID" value="OCK74383.1"/>
    <property type="molecule type" value="Genomic_DNA"/>
</dbReference>
<dbReference type="GO" id="GO:0006032">
    <property type="term" value="P:chitin catabolic process"/>
    <property type="evidence" value="ECO:0007669"/>
    <property type="project" value="UniProtKB-KW"/>
</dbReference>
<dbReference type="GO" id="GO:0008061">
    <property type="term" value="F:chitin binding"/>
    <property type="evidence" value="ECO:0007669"/>
    <property type="project" value="UniProtKB-UniRule"/>
</dbReference>
<reference evidence="15 16" key="1">
    <citation type="journal article" date="2016" name="Nat. Commun.">
        <title>Ectomycorrhizal ecology is imprinted in the genome of the dominant symbiotic fungus Cenococcum geophilum.</title>
        <authorList>
            <consortium name="DOE Joint Genome Institute"/>
            <person name="Peter M."/>
            <person name="Kohler A."/>
            <person name="Ohm R.A."/>
            <person name="Kuo A."/>
            <person name="Krutzmann J."/>
            <person name="Morin E."/>
            <person name="Arend M."/>
            <person name="Barry K.W."/>
            <person name="Binder M."/>
            <person name="Choi C."/>
            <person name="Clum A."/>
            <person name="Copeland A."/>
            <person name="Grisel N."/>
            <person name="Haridas S."/>
            <person name="Kipfer T."/>
            <person name="LaButti K."/>
            <person name="Lindquist E."/>
            <person name="Lipzen A."/>
            <person name="Maire R."/>
            <person name="Meier B."/>
            <person name="Mihaltcheva S."/>
            <person name="Molinier V."/>
            <person name="Murat C."/>
            <person name="Poggeler S."/>
            <person name="Quandt C.A."/>
            <person name="Sperisen C."/>
            <person name="Tritt A."/>
            <person name="Tisserant E."/>
            <person name="Crous P.W."/>
            <person name="Henrissat B."/>
            <person name="Nehls U."/>
            <person name="Egli S."/>
            <person name="Spatafora J.W."/>
            <person name="Grigoriev I.V."/>
            <person name="Martin F.M."/>
        </authorList>
    </citation>
    <scope>NUCLEOTIDE SEQUENCE [LARGE SCALE GENOMIC DNA]</scope>
    <source>
        <strain evidence="15 16">CBS 459.81</strain>
    </source>
</reference>
<comment type="catalytic activity">
    <reaction evidence="1">
        <text>Random endo-hydrolysis of N-acetyl-beta-D-glucosaminide (1-&gt;4)-beta-linkages in chitin and chitodextrins.</text>
        <dbReference type="EC" id="3.2.1.14"/>
    </reaction>
</comment>
<dbReference type="Gene3D" id="3.10.50.10">
    <property type="match status" value="1"/>
</dbReference>
<evidence type="ECO:0000256" key="1">
    <source>
        <dbReference type="ARBA" id="ARBA00000822"/>
    </source>
</evidence>
<feature type="disulfide bond" evidence="11">
    <location>
        <begin position="128"/>
        <end position="142"/>
    </location>
</feature>
<evidence type="ECO:0000256" key="10">
    <source>
        <dbReference type="ARBA" id="ARBA00023326"/>
    </source>
</evidence>
<dbReference type="Gene3D" id="3.20.20.80">
    <property type="entry name" value="Glycosidases"/>
    <property type="match status" value="1"/>
</dbReference>
<dbReference type="EC" id="3.2.1.14" evidence="3"/>
<dbReference type="InterPro" id="IPR011583">
    <property type="entry name" value="Chitinase_II/V-like_cat"/>
</dbReference>
<keyword evidence="8" id="KW-0119">Carbohydrate metabolism</keyword>
<dbReference type="GO" id="GO:0008843">
    <property type="term" value="F:endochitinase activity"/>
    <property type="evidence" value="ECO:0007669"/>
    <property type="project" value="UniProtKB-EC"/>
</dbReference>
<dbReference type="InterPro" id="IPR018371">
    <property type="entry name" value="Chitin-binding_1_CS"/>
</dbReference>
<dbReference type="InterPro" id="IPR036861">
    <property type="entry name" value="Endochitinase-like_sf"/>
</dbReference>
<comment type="similarity">
    <text evidence="2">Belongs to the glycosyl hydrolase 18 family. Chitinase class V subfamily.</text>
</comment>
<keyword evidence="7 11" id="KW-1015">Disulfide bond</keyword>
<keyword evidence="4 11" id="KW-0147">Chitin-binding</keyword>
<dbReference type="PROSITE" id="PS01095">
    <property type="entry name" value="GH18_1"/>
    <property type="match status" value="1"/>
</dbReference>
<feature type="disulfide bond" evidence="11">
    <location>
        <begin position="84"/>
        <end position="98"/>
    </location>
</feature>
<dbReference type="Proteomes" id="UP000250266">
    <property type="component" value="Unassembled WGS sequence"/>
</dbReference>
<dbReference type="InterPro" id="IPR001579">
    <property type="entry name" value="Glyco_hydro_18_chit_AS"/>
</dbReference>
<dbReference type="PANTHER" id="PTHR11177">
    <property type="entry name" value="CHITINASE"/>
    <property type="match status" value="1"/>
</dbReference>
<dbReference type="InterPro" id="IPR001223">
    <property type="entry name" value="Glyco_hydro18_cat"/>
</dbReference>
<evidence type="ECO:0000313" key="16">
    <source>
        <dbReference type="Proteomes" id="UP000250266"/>
    </source>
</evidence>
<dbReference type="SUPFAM" id="SSF57016">
    <property type="entry name" value="Plant lectins/antimicrobial peptides"/>
    <property type="match status" value="1"/>
</dbReference>
<evidence type="ECO:0000313" key="15">
    <source>
        <dbReference type="EMBL" id="OCK74383.1"/>
    </source>
</evidence>
<evidence type="ECO:0000256" key="8">
    <source>
        <dbReference type="ARBA" id="ARBA00023277"/>
    </source>
</evidence>
<dbReference type="SMART" id="SM00636">
    <property type="entry name" value="Glyco_18"/>
    <property type="match status" value="1"/>
</dbReference>
<proteinExistence type="inferred from homology"/>
<dbReference type="OrthoDB" id="73875at2759"/>
<dbReference type="PROSITE" id="PS50941">
    <property type="entry name" value="CHIT_BIND_I_2"/>
    <property type="match status" value="2"/>
</dbReference>
<evidence type="ECO:0000256" key="2">
    <source>
        <dbReference type="ARBA" id="ARBA00008682"/>
    </source>
</evidence>
<feature type="domain" description="GH18" evidence="14">
    <location>
        <begin position="168"/>
        <end position="543"/>
    </location>
</feature>
<dbReference type="AlphaFoldDB" id="A0A8E2DZE2"/>
<dbReference type="PANTHER" id="PTHR11177:SF397">
    <property type="entry name" value="CHITINASE"/>
    <property type="match status" value="1"/>
</dbReference>
<evidence type="ECO:0000259" key="14">
    <source>
        <dbReference type="PROSITE" id="PS51910"/>
    </source>
</evidence>
<keyword evidence="6" id="KW-0146">Chitin degradation</keyword>
<dbReference type="InterPro" id="IPR017853">
    <property type="entry name" value="GH"/>
</dbReference>
<dbReference type="SUPFAM" id="SSF51445">
    <property type="entry name" value="(Trans)glycosidases"/>
    <property type="match status" value="1"/>
</dbReference>
<feature type="disulfide bond" evidence="11">
    <location>
        <begin position="146"/>
        <end position="150"/>
    </location>
</feature>
<dbReference type="SUPFAM" id="SSF54556">
    <property type="entry name" value="Chitinase insertion domain"/>
    <property type="match status" value="1"/>
</dbReference>
<keyword evidence="16" id="KW-1185">Reference proteome</keyword>
<evidence type="ECO:0000256" key="5">
    <source>
        <dbReference type="ARBA" id="ARBA00022801"/>
    </source>
</evidence>
<dbReference type="GO" id="GO:0000272">
    <property type="term" value="P:polysaccharide catabolic process"/>
    <property type="evidence" value="ECO:0007669"/>
    <property type="project" value="UniProtKB-KW"/>
</dbReference>
<gene>
    <name evidence="15" type="ORF">K432DRAFT_386839</name>
</gene>
<evidence type="ECO:0000256" key="7">
    <source>
        <dbReference type="ARBA" id="ARBA00023157"/>
    </source>
</evidence>
<name>A0A8E2DZE2_9PEZI</name>
<dbReference type="Pfam" id="PF00187">
    <property type="entry name" value="Chitin_bind_1"/>
    <property type="match status" value="1"/>
</dbReference>
<keyword evidence="5 12" id="KW-0378">Hydrolase</keyword>
<dbReference type="FunFam" id="3.10.50.10:FF:000001">
    <property type="entry name" value="Chitinase 3-like 1"/>
    <property type="match status" value="1"/>
</dbReference>
<dbReference type="CDD" id="cd00035">
    <property type="entry name" value="ChtBD1"/>
    <property type="match status" value="1"/>
</dbReference>
<evidence type="ECO:0000259" key="13">
    <source>
        <dbReference type="PROSITE" id="PS50941"/>
    </source>
</evidence>
<evidence type="ECO:0000256" key="6">
    <source>
        <dbReference type="ARBA" id="ARBA00023024"/>
    </source>
</evidence>
<evidence type="ECO:0000256" key="12">
    <source>
        <dbReference type="RuleBase" id="RU000489"/>
    </source>
</evidence>
<accession>A0A8E2DZE2</accession>
<dbReference type="InterPro" id="IPR029070">
    <property type="entry name" value="Chitinase_insertion_sf"/>
</dbReference>
<organism evidence="15 16">
    <name type="scientific">Lepidopterella palustris CBS 459.81</name>
    <dbReference type="NCBI Taxonomy" id="1314670"/>
    <lineage>
        <taxon>Eukaryota</taxon>
        <taxon>Fungi</taxon>
        <taxon>Dikarya</taxon>
        <taxon>Ascomycota</taxon>
        <taxon>Pezizomycotina</taxon>
        <taxon>Dothideomycetes</taxon>
        <taxon>Pleosporomycetidae</taxon>
        <taxon>Mytilinidiales</taxon>
        <taxon>Argynnaceae</taxon>
        <taxon>Lepidopterella</taxon>
    </lineage>
</organism>
<feature type="domain" description="Chitin-binding type-1" evidence="13">
    <location>
        <begin position="70"/>
        <end position="108"/>
    </location>
</feature>
<evidence type="ECO:0000256" key="9">
    <source>
        <dbReference type="ARBA" id="ARBA00023295"/>
    </source>
</evidence>
<dbReference type="PROSITE" id="PS51910">
    <property type="entry name" value="GH18_2"/>
    <property type="match status" value="1"/>
</dbReference>
<dbReference type="Gene3D" id="3.30.60.10">
    <property type="entry name" value="Endochitinase-like"/>
    <property type="match status" value="1"/>
</dbReference>
<evidence type="ECO:0000256" key="11">
    <source>
        <dbReference type="PROSITE-ProRule" id="PRU00261"/>
    </source>
</evidence>
<dbReference type="InterPro" id="IPR001002">
    <property type="entry name" value="Chitin-bd_1"/>
</dbReference>
<feature type="disulfide bond" evidence="11">
    <location>
        <begin position="123"/>
        <end position="135"/>
    </location>
</feature>
<protein>
    <recommendedName>
        <fullName evidence="3">chitinase</fullName>
        <ecNumber evidence="3">3.2.1.14</ecNumber>
    </recommendedName>
</protein>